<proteinExistence type="predicted"/>
<sequence length="101" mass="11573">MVSNAHKLKNNFDKTVANLLIAGFTGQIKGWWDNVLTTQQQTEILETIQVNELKEPILDSNNETIEDAVSILIYYIVKYFLGDPTYLQDYQSLCLVESFVI</sequence>
<dbReference type="AlphaFoldDB" id="A0A1Q3BV24"/>
<evidence type="ECO:0000313" key="2">
    <source>
        <dbReference type="EMBL" id="GAV71810.1"/>
    </source>
</evidence>
<accession>A0A1Q3BV24</accession>
<dbReference type="OrthoDB" id="1735266at2759"/>
<organism evidence="2 3">
    <name type="scientific">Cephalotus follicularis</name>
    <name type="common">Albany pitcher plant</name>
    <dbReference type="NCBI Taxonomy" id="3775"/>
    <lineage>
        <taxon>Eukaryota</taxon>
        <taxon>Viridiplantae</taxon>
        <taxon>Streptophyta</taxon>
        <taxon>Embryophyta</taxon>
        <taxon>Tracheophyta</taxon>
        <taxon>Spermatophyta</taxon>
        <taxon>Magnoliopsida</taxon>
        <taxon>eudicotyledons</taxon>
        <taxon>Gunneridae</taxon>
        <taxon>Pentapetalae</taxon>
        <taxon>rosids</taxon>
        <taxon>fabids</taxon>
        <taxon>Oxalidales</taxon>
        <taxon>Cephalotaceae</taxon>
        <taxon>Cephalotus</taxon>
    </lineage>
</organism>
<comment type="caution">
    <text evidence="2">The sequence shown here is derived from an EMBL/GenBank/DDBJ whole genome shotgun (WGS) entry which is preliminary data.</text>
</comment>
<dbReference type="InParanoid" id="A0A1Q3BV24"/>
<protein>
    <recommendedName>
        <fullName evidence="1">DUF7746 domain-containing protein</fullName>
    </recommendedName>
</protein>
<dbReference type="EMBL" id="BDDD01000944">
    <property type="protein sequence ID" value="GAV71810.1"/>
    <property type="molecule type" value="Genomic_DNA"/>
</dbReference>
<dbReference type="PANTHER" id="PTHR33054">
    <property type="entry name" value="CCHC-TYPE DOMAIN-CONTAINING PROTEIN"/>
    <property type="match status" value="1"/>
</dbReference>
<dbReference type="Proteomes" id="UP000187406">
    <property type="component" value="Unassembled WGS sequence"/>
</dbReference>
<gene>
    <name evidence="2" type="ORF">CFOL_v3_15299</name>
</gene>
<dbReference type="Pfam" id="PF24925">
    <property type="entry name" value="DUF7746"/>
    <property type="match status" value="1"/>
</dbReference>
<reference evidence="3" key="1">
    <citation type="submission" date="2016-04" db="EMBL/GenBank/DDBJ databases">
        <title>Cephalotus genome sequencing.</title>
        <authorList>
            <person name="Fukushima K."/>
            <person name="Hasebe M."/>
            <person name="Fang X."/>
        </authorList>
    </citation>
    <scope>NUCLEOTIDE SEQUENCE [LARGE SCALE GENOMIC DNA]</scope>
    <source>
        <strain evidence="3">cv. St1</strain>
    </source>
</reference>
<dbReference type="PANTHER" id="PTHR33054:SF9">
    <property type="entry name" value="CCHC-TYPE DOMAIN-CONTAINING PROTEIN"/>
    <property type="match status" value="1"/>
</dbReference>
<evidence type="ECO:0000313" key="3">
    <source>
        <dbReference type="Proteomes" id="UP000187406"/>
    </source>
</evidence>
<feature type="domain" description="DUF7746" evidence="1">
    <location>
        <begin position="1"/>
        <end position="69"/>
    </location>
</feature>
<keyword evidence="3" id="KW-1185">Reference proteome</keyword>
<name>A0A1Q3BV24_CEPFO</name>
<dbReference type="InterPro" id="IPR056648">
    <property type="entry name" value="DUF7746"/>
</dbReference>
<evidence type="ECO:0000259" key="1">
    <source>
        <dbReference type="Pfam" id="PF24925"/>
    </source>
</evidence>